<comment type="caution">
    <text evidence="3">The sequence shown here is derived from an EMBL/GenBank/DDBJ whole genome shotgun (WGS) entry which is preliminary data.</text>
</comment>
<keyword evidence="1" id="KW-0175">Coiled coil</keyword>
<dbReference type="RefSeq" id="WP_114544124.1">
    <property type="nucleotide sequence ID" value="NZ_QQBG01000008.1"/>
</dbReference>
<proteinExistence type="predicted"/>
<evidence type="ECO:0000313" key="3">
    <source>
        <dbReference type="EMBL" id="RDB31766.1"/>
    </source>
</evidence>
<name>A0A369KL76_9BACT</name>
<reference evidence="3 4" key="1">
    <citation type="submission" date="2018-07" db="EMBL/GenBank/DDBJ databases">
        <title>Comparative genomics of the Candidatus Parilichlamydiaceae reveals evidence of convergent evolution and genome reduction in the phylum Chlamydiae.</title>
        <authorList>
            <person name="Taylor-Brown A."/>
            <person name="Polkinghorne A."/>
        </authorList>
    </citation>
    <scope>NUCLEOTIDE SEQUENCE [LARGE SCALE GENOMIC DNA]</scope>
    <source>
        <strain evidence="3 4">Hat2</strain>
    </source>
</reference>
<protein>
    <submittedName>
        <fullName evidence="3">Uncharacterized protein</fullName>
    </submittedName>
</protein>
<accession>A0A369KL76</accession>
<evidence type="ECO:0000313" key="4">
    <source>
        <dbReference type="Proteomes" id="UP000253816"/>
    </source>
</evidence>
<evidence type="ECO:0000256" key="2">
    <source>
        <dbReference type="SAM" id="Phobius"/>
    </source>
</evidence>
<dbReference type="EMBL" id="QQBG01000008">
    <property type="protein sequence ID" value="RDB31766.1"/>
    <property type="molecule type" value="Genomic_DNA"/>
</dbReference>
<feature type="transmembrane region" description="Helical" evidence="2">
    <location>
        <begin position="77"/>
        <end position="98"/>
    </location>
</feature>
<keyword evidence="2" id="KW-1133">Transmembrane helix</keyword>
<feature type="coiled-coil region" evidence="1">
    <location>
        <begin position="104"/>
        <end position="163"/>
    </location>
</feature>
<keyword evidence="4" id="KW-1185">Reference proteome</keyword>
<gene>
    <name evidence="3" type="ORF">HAT2_00146</name>
</gene>
<keyword evidence="2" id="KW-0812">Transmembrane</keyword>
<dbReference type="Proteomes" id="UP000253816">
    <property type="component" value="Unassembled WGS sequence"/>
</dbReference>
<dbReference type="AlphaFoldDB" id="A0A369KL76"/>
<keyword evidence="2" id="KW-0472">Membrane</keyword>
<sequence>MHTNSLRIRSSSLGLRFFSFCSNKANDYLNYSIQLLSKLWMNVRLAASSLRCTRYVLRFYKQLYRQTLSHLRPLRPLMKGLVVLFFVLLCLRILNYLFQLDKTLEEKLKQQSDALDKIEQFQQELKQQLTRLEESINSLTMLTESAKEQLKDTPERLERLSQEVQNLTPLRHELHSLARQVDEVTATSQKSLAFLLEHGESFYDVSEDPPANE</sequence>
<evidence type="ECO:0000256" key="1">
    <source>
        <dbReference type="SAM" id="Coils"/>
    </source>
</evidence>
<organism evidence="3 4">
    <name type="scientific">Candidatus Similichlamydia laticola</name>
    <dbReference type="NCBI Taxonomy" id="2170265"/>
    <lineage>
        <taxon>Bacteria</taxon>
        <taxon>Pseudomonadati</taxon>
        <taxon>Chlamydiota</taxon>
        <taxon>Chlamydiia</taxon>
        <taxon>Parachlamydiales</taxon>
        <taxon>Candidatus Parilichlamydiaceae</taxon>
        <taxon>Candidatus Similichlamydia</taxon>
    </lineage>
</organism>